<sequence>MKFFTLALLSSIKYSSPSLLYLQVYPLTSLKYSIVMAIDCFCVSNDDDVAAGRLPVRSFRLSGRCEELGGNPDVESRTCELLPDAAAFTEADCNADSGDRVLIPNCFASVL</sequence>
<comment type="caution">
    <text evidence="1">The sequence shown here is derived from an EMBL/GenBank/DDBJ whole genome shotgun (WGS) entry which is preliminary data.</text>
</comment>
<dbReference type="AlphaFoldDB" id="A0A8H5TP99"/>
<reference evidence="2" key="1">
    <citation type="journal article" date="2020" name="BMC Genomics">
        <title>Correction to: Identification and distribution of gene clusters required for synthesis of sphingolipid metabolism inhibitors in diverse species of the filamentous fungus Fusarium.</title>
        <authorList>
            <person name="Kim H.S."/>
            <person name="Lohmar J.M."/>
            <person name="Busman M."/>
            <person name="Brown D.W."/>
            <person name="Naumann T.A."/>
            <person name="Divon H.H."/>
            <person name="Lysoe E."/>
            <person name="Uhlig S."/>
            <person name="Proctor R.H."/>
        </authorList>
    </citation>
    <scope>NUCLEOTIDE SEQUENCE [LARGE SCALE GENOMIC DNA]</scope>
    <source>
        <strain evidence="2">NRRL 25331</strain>
    </source>
</reference>
<protein>
    <submittedName>
        <fullName evidence="1">Uncharacterized protein</fullName>
    </submittedName>
</protein>
<organism evidence="1 2">
    <name type="scientific">Fusarium circinatum</name>
    <name type="common">Pitch canker fungus</name>
    <name type="synonym">Gibberella circinata</name>
    <dbReference type="NCBI Taxonomy" id="48490"/>
    <lineage>
        <taxon>Eukaryota</taxon>
        <taxon>Fungi</taxon>
        <taxon>Dikarya</taxon>
        <taxon>Ascomycota</taxon>
        <taxon>Pezizomycotina</taxon>
        <taxon>Sordariomycetes</taxon>
        <taxon>Hypocreomycetidae</taxon>
        <taxon>Hypocreales</taxon>
        <taxon>Nectriaceae</taxon>
        <taxon>Fusarium</taxon>
        <taxon>Fusarium fujikuroi species complex</taxon>
    </lineage>
</organism>
<proteinExistence type="predicted"/>
<keyword evidence="2" id="KW-1185">Reference proteome</keyword>
<evidence type="ECO:0000313" key="1">
    <source>
        <dbReference type="EMBL" id="KAF5673928.1"/>
    </source>
</evidence>
<dbReference type="EMBL" id="JAAQPE010000259">
    <property type="protein sequence ID" value="KAF5673928.1"/>
    <property type="molecule type" value="Genomic_DNA"/>
</dbReference>
<gene>
    <name evidence="1" type="ORF">FCIRC_7921</name>
</gene>
<name>A0A8H5TP99_FUSCI</name>
<evidence type="ECO:0000313" key="2">
    <source>
        <dbReference type="Proteomes" id="UP000572754"/>
    </source>
</evidence>
<reference evidence="1 2" key="2">
    <citation type="submission" date="2020-05" db="EMBL/GenBank/DDBJ databases">
        <title>Identification and distribution of gene clusters putatively required for synthesis of sphingolipid metabolism inhibitors in phylogenetically diverse species of the filamentous fungus Fusarium.</title>
        <authorList>
            <person name="Kim H.-S."/>
            <person name="Busman M."/>
            <person name="Brown D.W."/>
            <person name="Divon H."/>
            <person name="Uhlig S."/>
            <person name="Proctor R.H."/>
        </authorList>
    </citation>
    <scope>NUCLEOTIDE SEQUENCE [LARGE SCALE GENOMIC DNA]</scope>
    <source>
        <strain evidence="1 2">NRRL 25331</strain>
    </source>
</reference>
<accession>A0A8H5TP99</accession>
<dbReference type="Proteomes" id="UP000572754">
    <property type="component" value="Unassembled WGS sequence"/>
</dbReference>